<dbReference type="RefSeq" id="WP_179517008.1">
    <property type="nucleotide sequence ID" value="NZ_JACCAC010000001.1"/>
</dbReference>
<proteinExistence type="predicted"/>
<dbReference type="Proteomes" id="UP000544110">
    <property type="component" value="Unassembled WGS sequence"/>
</dbReference>
<dbReference type="GO" id="GO:0003677">
    <property type="term" value="F:DNA binding"/>
    <property type="evidence" value="ECO:0007669"/>
    <property type="project" value="UniProtKB-KW"/>
</dbReference>
<dbReference type="InterPro" id="IPR051797">
    <property type="entry name" value="TrmB-like"/>
</dbReference>
<dbReference type="InterPro" id="IPR016032">
    <property type="entry name" value="Sig_transdc_resp-reg_C-effctor"/>
</dbReference>
<dbReference type="AlphaFoldDB" id="A0A7Y9UJL8"/>
<keyword evidence="3" id="KW-1185">Reference proteome</keyword>
<accession>A0A7Y9UJL8</accession>
<sequence length="334" mass="36576">MLERFGLDGEAAAVYRARLLAPEDPDEALAEATGLTVLQVRDATDRLAHVGLVTPLEASGDGKAVRPRSPEVALSAYLRREEQQLARRHAELQAMREQADTFAEDYRCERDRRGTEQVEVLATRAETVTRMSELNQGVRRSVRSFVAAKYPVEVYAASLDEDGGVLDRGVDVRVVHPDSVTGDPQIRPYLAAFARAGATVRSAPRLPVRMVVYDAERALVARDPHDPTQGAVVLTSPGVVAALVALFDLVWRQSVDLLAPGERAGARDGDRPPPADLELLRLLLDGHTDESSARALQVSPRTVRRMIADLQRRAGATSRFELAARAVDLGWLRL</sequence>
<dbReference type="SMART" id="SM00421">
    <property type="entry name" value="HTH_LUXR"/>
    <property type="match status" value="1"/>
</dbReference>
<protein>
    <submittedName>
        <fullName evidence="2">DNA-binding CsgD family transcriptional regulator/sugar-specific transcriptional regulator TrmB</fullName>
    </submittedName>
</protein>
<dbReference type="PANTHER" id="PTHR34293:SF1">
    <property type="entry name" value="HTH-TYPE TRANSCRIPTIONAL REGULATOR TRMBL2"/>
    <property type="match status" value="1"/>
</dbReference>
<dbReference type="EMBL" id="JACCAC010000001">
    <property type="protein sequence ID" value="NYG54373.1"/>
    <property type="molecule type" value="Genomic_DNA"/>
</dbReference>
<feature type="domain" description="HTH luxR-type" evidence="1">
    <location>
        <begin position="269"/>
        <end position="326"/>
    </location>
</feature>
<dbReference type="GO" id="GO:0006355">
    <property type="term" value="P:regulation of DNA-templated transcription"/>
    <property type="evidence" value="ECO:0007669"/>
    <property type="project" value="InterPro"/>
</dbReference>
<name>A0A7Y9UJL8_9ACTN</name>
<reference evidence="2 3" key="1">
    <citation type="submission" date="2020-07" db="EMBL/GenBank/DDBJ databases">
        <title>Sequencing the genomes of 1000 actinobacteria strains.</title>
        <authorList>
            <person name="Klenk H.-P."/>
        </authorList>
    </citation>
    <scope>NUCLEOTIDE SEQUENCE [LARGE SCALE GENOMIC DNA]</scope>
    <source>
        <strain evidence="2 3">DSM 24552</strain>
    </source>
</reference>
<comment type="caution">
    <text evidence="2">The sequence shown here is derived from an EMBL/GenBank/DDBJ whole genome shotgun (WGS) entry which is preliminary data.</text>
</comment>
<evidence type="ECO:0000313" key="2">
    <source>
        <dbReference type="EMBL" id="NYG54373.1"/>
    </source>
</evidence>
<evidence type="ECO:0000313" key="3">
    <source>
        <dbReference type="Proteomes" id="UP000544110"/>
    </source>
</evidence>
<dbReference type="Gene3D" id="1.10.10.10">
    <property type="entry name" value="Winged helix-like DNA-binding domain superfamily/Winged helix DNA-binding domain"/>
    <property type="match status" value="2"/>
</dbReference>
<dbReference type="InterPro" id="IPR000792">
    <property type="entry name" value="Tscrpt_reg_LuxR_C"/>
</dbReference>
<keyword evidence="2" id="KW-0238">DNA-binding</keyword>
<dbReference type="PANTHER" id="PTHR34293">
    <property type="entry name" value="HTH-TYPE TRANSCRIPTIONAL REGULATOR TRMBL2"/>
    <property type="match status" value="1"/>
</dbReference>
<organism evidence="2 3">
    <name type="scientific">Nocardioides perillae</name>
    <dbReference type="NCBI Taxonomy" id="1119534"/>
    <lineage>
        <taxon>Bacteria</taxon>
        <taxon>Bacillati</taxon>
        <taxon>Actinomycetota</taxon>
        <taxon>Actinomycetes</taxon>
        <taxon>Propionibacteriales</taxon>
        <taxon>Nocardioidaceae</taxon>
        <taxon>Nocardioides</taxon>
    </lineage>
</organism>
<dbReference type="InterPro" id="IPR036388">
    <property type="entry name" value="WH-like_DNA-bd_sf"/>
</dbReference>
<dbReference type="SUPFAM" id="SSF46894">
    <property type="entry name" value="C-terminal effector domain of the bipartite response regulators"/>
    <property type="match status" value="1"/>
</dbReference>
<gene>
    <name evidence="2" type="ORF">BJ989_000677</name>
</gene>
<evidence type="ECO:0000259" key="1">
    <source>
        <dbReference type="SMART" id="SM00421"/>
    </source>
</evidence>